<evidence type="ECO:0000313" key="2">
    <source>
        <dbReference type="Proteomes" id="UP000623215"/>
    </source>
</evidence>
<proteinExistence type="predicted"/>
<sequence>VRATDVVSERFNFNLNLIVEQLMREIPEASIDGGGHECAGSMKFVEGLRDKVLTRFIDILRSM</sequence>
<accession>A0A832ZZ60</accession>
<dbReference type="EMBL" id="DQVW01000095">
    <property type="protein sequence ID" value="HIQ32817.1"/>
    <property type="molecule type" value="Genomic_DNA"/>
</dbReference>
<evidence type="ECO:0008006" key="3">
    <source>
        <dbReference type="Google" id="ProtNLM"/>
    </source>
</evidence>
<evidence type="ECO:0000313" key="1">
    <source>
        <dbReference type="EMBL" id="HIQ32817.1"/>
    </source>
</evidence>
<organism evidence="1 2">
    <name type="scientific">Methanothermococcus okinawensis</name>
    <dbReference type="NCBI Taxonomy" id="155863"/>
    <lineage>
        <taxon>Archaea</taxon>
        <taxon>Methanobacteriati</taxon>
        <taxon>Methanobacteriota</taxon>
        <taxon>Methanomada group</taxon>
        <taxon>Methanococci</taxon>
        <taxon>Methanococcales</taxon>
        <taxon>Methanococcaceae</taxon>
        <taxon>Methanothermococcus</taxon>
    </lineage>
</organism>
<feature type="non-terminal residue" evidence="1">
    <location>
        <position position="1"/>
    </location>
</feature>
<protein>
    <recommendedName>
        <fullName evidence="3">Phosphoesterase DHHA1</fullName>
    </recommendedName>
</protein>
<dbReference type="AlphaFoldDB" id="A0A832ZZ60"/>
<gene>
    <name evidence="1" type="ORF">EYH55_05000</name>
</gene>
<dbReference type="Proteomes" id="UP000623215">
    <property type="component" value="Unassembled WGS sequence"/>
</dbReference>
<reference evidence="1" key="1">
    <citation type="journal article" date="2020" name="ISME J.">
        <title>Gammaproteobacteria mediating utilization of methyl-, sulfur- and petroleum organic compounds in deep ocean hydrothermal plumes.</title>
        <authorList>
            <person name="Zhou Z."/>
            <person name="Liu Y."/>
            <person name="Pan J."/>
            <person name="Cron B.R."/>
            <person name="Toner B.M."/>
            <person name="Anantharaman K."/>
            <person name="Breier J.A."/>
            <person name="Dick G.J."/>
            <person name="Li M."/>
        </authorList>
    </citation>
    <scope>NUCLEOTIDE SEQUENCE</scope>
    <source>
        <strain evidence="1">SZUA-1534</strain>
    </source>
</reference>
<name>A0A832ZZ60_9EURY</name>
<comment type="caution">
    <text evidence="1">The sequence shown here is derived from an EMBL/GenBank/DDBJ whole genome shotgun (WGS) entry which is preliminary data.</text>
</comment>